<name>A0A8H7V4Z9_9FUNG</name>
<protein>
    <submittedName>
        <fullName evidence="1">Uncharacterized protein</fullName>
    </submittedName>
</protein>
<dbReference type="AlphaFoldDB" id="A0A8H7V4Z9"/>
<evidence type="ECO:0000313" key="2">
    <source>
        <dbReference type="Proteomes" id="UP000646827"/>
    </source>
</evidence>
<sequence>MKPSLQTHIARTSNAIESYHNVLYGVILKNAPLITSLPQILQFTCSDVRDLKQFYDYGGLRPSYDRKPRKSRTRCLDKYVNDGRAPDTTAQLFSKKTDNLHNKKTHVSQVELPPVAKALDVTEDDILCILEADTNPLACCEETELDYVSPDDPSIEEELCRFETEDTNTFETDNAQLLLDQEDLHYDKDIETLDESYRDVVKEGAIITNPTNALPGNDCDNINSNAMVDDEVPIVIPSASYNLELNPNSQMSCYIDSFMELLWHAVLPHVDIEKIALESKHSTDNALLHTFKLMKMDVVVMHQMKFVVLFTVR</sequence>
<keyword evidence="2" id="KW-1185">Reference proteome</keyword>
<dbReference type="EMBL" id="JAEPRB010000927">
    <property type="protein sequence ID" value="KAG2210366.1"/>
    <property type="molecule type" value="Genomic_DNA"/>
</dbReference>
<accession>A0A8H7V4Z9</accession>
<dbReference type="Proteomes" id="UP000646827">
    <property type="component" value="Unassembled WGS sequence"/>
</dbReference>
<gene>
    <name evidence="1" type="ORF">INT45_007362</name>
</gene>
<proteinExistence type="predicted"/>
<evidence type="ECO:0000313" key="1">
    <source>
        <dbReference type="EMBL" id="KAG2210366.1"/>
    </source>
</evidence>
<reference evidence="1 2" key="1">
    <citation type="submission" date="2020-12" db="EMBL/GenBank/DDBJ databases">
        <title>Metabolic potential, ecology and presence of endohyphal bacteria is reflected in genomic diversity of Mucoromycotina.</title>
        <authorList>
            <person name="Muszewska A."/>
            <person name="Okrasinska A."/>
            <person name="Steczkiewicz K."/>
            <person name="Drgas O."/>
            <person name="Orlowska M."/>
            <person name="Perlinska-Lenart U."/>
            <person name="Aleksandrzak-Piekarczyk T."/>
            <person name="Szatraj K."/>
            <person name="Zielenkiewicz U."/>
            <person name="Pilsyk S."/>
            <person name="Malc E."/>
            <person name="Mieczkowski P."/>
            <person name="Kruszewska J.S."/>
            <person name="Biernat P."/>
            <person name="Pawlowska J."/>
        </authorList>
    </citation>
    <scope>NUCLEOTIDE SEQUENCE [LARGE SCALE GENOMIC DNA]</scope>
    <source>
        <strain evidence="1 2">CBS 142.35</strain>
    </source>
</reference>
<organism evidence="1 2">
    <name type="scientific">Circinella minor</name>
    <dbReference type="NCBI Taxonomy" id="1195481"/>
    <lineage>
        <taxon>Eukaryota</taxon>
        <taxon>Fungi</taxon>
        <taxon>Fungi incertae sedis</taxon>
        <taxon>Mucoromycota</taxon>
        <taxon>Mucoromycotina</taxon>
        <taxon>Mucoromycetes</taxon>
        <taxon>Mucorales</taxon>
        <taxon>Lichtheimiaceae</taxon>
        <taxon>Circinella</taxon>
    </lineage>
</organism>
<comment type="caution">
    <text evidence="1">The sequence shown here is derived from an EMBL/GenBank/DDBJ whole genome shotgun (WGS) entry which is preliminary data.</text>
</comment>